<dbReference type="PANTHER" id="PTHR12378:SF9">
    <property type="entry name" value="OS06G0107000 PROTEIN"/>
    <property type="match status" value="1"/>
</dbReference>
<accession>A0ABR1FU08</accession>
<reference evidence="6 7" key="1">
    <citation type="submission" date="2024-03" db="EMBL/GenBank/DDBJ databases">
        <title>Aureococcus anophagefferens CCMP1851 and Kratosvirus quantuckense: Draft genome of a second virus-susceptible host strain in the model system.</title>
        <authorList>
            <person name="Chase E."/>
            <person name="Truchon A.R."/>
            <person name="Schepens W."/>
            <person name="Wilhelm S.W."/>
        </authorList>
    </citation>
    <scope>NUCLEOTIDE SEQUENCE [LARGE SCALE GENOMIC DNA]</scope>
    <source>
        <strain evidence="6 7">CCMP1851</strain>
    </source>
</reference>
<dbReference type="Gene3D" id="3.90.1720.30">
    <property type="entry name" value="PPPDE domains"/>
    <property type="match status" value="1"/>
</dbReference>
<evidence type="ECO:0000259" key="5">
    <source>
        <dbReference type="PROSITE" id="PS51858"/>
    </source>
</evidence>
<comment type="similarity">
    <text evidence="1">Belongs to the DeSI family.</text>
</comment>
<proteinExistence type="inferred from homology"/>
<sequence>MAAKPAPKKSMDAPKKQLSLGPAYDKTGWEAVVETFGCGTTVSEDDIKEMVKEAKTPVTLHVYAVGHAKAIQEINYVVENFLNEGGVFHGAIEVYGQEFSFGGCRQNKSGIFACKPKSCPMHTYRESIYLGDCKKTIKEVQSILDSMKPEWMGPTYNLLRKNCCSFSNAFAQKLGVGEIPNWVHHLADVGAALDDDVKAVVHGLHSIEDSVEGVFHHQTVHDPDDPAHPGHPEHPSNK</sequence>
<dbReference type="Pfam" id="PF05903">
    <property type="entry name" value="Peptidase_C97"/>
    <property type="match status" value="1"/>
</dbReference>
<dbReference type="PANTHER" id="PTHR12378">
    <property type="entry name" value="DESUMOYLATING ISOPEPTIDASE"/>
    <property type="match status" value="1"/>
</dbReference>
<dbReference type="SMART" id="SM01179">
    <property type="entry name" value="DUF862"/>
    <property type="match status" value="1"/>
</dbReference>
<dbReference type="Proteomes" id="UP001363151">
    <property type="component" value="Unassembled WGS sequence"/>
</dbReference>
<evidence type="ECO:0000256" key="3">
    <source>
        <dbReference type="ARBA" id="ARBA00022801"/>
    </source>
</evidence>
<comment type="caution">
    <text evidence="6">The sequence shown here is derived from an EMBL/GenBank/DDBJ whole genome shotgun (WGS) entry which is preliminary data.</text>
</comment>
<gene>
    <name evidence="6" type="ORF">SO694_00020212</name>
</gene>
<organism evidence="6 7">
    <name type="scientific">Aureococcus anophagefferens</name>
    <name type="common">Harmful bloom alga</name>
    <dbReference type="NCBI Taxonomy" id="44056"/>
    <lineage>
        <taxon>Eukaryota</taxon>
        <taxon>Sar</taxon>
        <taxon>Stramenopiles</taxon>
        <taxon>Ochrophyta</taxon>
        <taxon>Pelagophyceae</taxon>
        <taxon>Pelagomonadales</taxon>
        <taxon>Pelagomonadaceae</taxon>
        <taxon>Aureococcus</taxon>
    </lineage>
</organism>
<keyword evidence="2" id="KW-0645">Protease</keyword>
<feature type="region of interest" description="Disordered" evidence="4">
    <location>
        <begin position="218"/>
        <end position="238"/>
    </location>
</feature>
<keyword evidence="7" id="KW-1185">Reference proteome</keyword>
<name>A0ABR1FU08_AURAN</name>
<evidence type="ECO:0000256" key="1">
    <source>
        <dbReference type="ARBA" id="ARBA00008140"/>
    </source>
</evidence>
<feature type="compositionally biased region" description="Basic and acidic residues" evidence="4">
    <location>
        <begin position="219"/>
        <end position="238"/>
    </location>
</feature>
<protein>
    <submittedName>
        <fullName evidence="6">Lys63-specific deubiquitinase</fullName>
    </submittedName>
</protein>
<feature type="domain" description="PPPDE" evidence="5">
    <location>
        <begin position="56"/>
        <end position="197"/>
    </location>
</feature>
<dbReference type="EMBL" id="JBBJCI010000229">
    <property type="protein sequence ID" value="KAK7238600.1"/>
    <property type="molecule type" value="Genomic_DNA"/>
</dbReference>
<dbReference type="InterPro" id="IPR008580">
    <property type="entry name" value="PPPDE_dom"/>
</dbReference>
<evidence type="ECO:0000256" key="2">
    <source>
        <dbReference type="ARBA" id="ARBA00022670"/>
    </source>
</evidence>
<dbReference type="InterPro" id="IPR042266">
    <property type="entry name" value="PPPDE_sf"/>
</dbReference>
<dbReference type="PROSITE" id="PS51858">
    <property type="entry name" value="PPPDE"/>
    <property type="match status" value="1"/>
</dbReference>
<evidence type="ECO:0000313" key="7">
    <source>
        <dbReference type="Proteomes" id="UP001363151"/>
    </source>
</evidence>
<evidence type="ECO:0000313" key="6">
    <source>
        <dbReference type="EMBL" id="KAK7238600.1"/>
    </source>
</evidence>
<keyword evidence="3" id="KW-0378">Hydrolase</keyword>
<evidence type="ECO:0000256" key="4">
    <source>
        <dbReference type="SAM" id="MobiDB-lite"/>
    </source>
</evidence>